<dbReference type="EMBL" id="CM037621">
    <property type="protein sequence ID" value="KAH8001318.1"/>
    <property type="molecule type" value="Genomic_DNA"/>
</dbReference>
<reference evidence="1" key="1">
    <citation type="submission" date="2021-08" db="EMBL/GenBank/DDBJ databases">
        <title>The first chromosome-level gecko genome reveals the dynamic sex chromosomes of Neotropical dwarf geckos (Sphaerodactylidae: Sphaerodactylus).</title>
        <authorList>
            <person name="Pinto B.J."/>
            <person name="Keating S.E."/>
            <person name="Gamble T."/>
        </authorList>
    </citation>
    <scope>NUCLEOTIDE SEQUENCE</scope>
    <source>
        <strain evidence="1">TG3544</strain>
    </source>
</reference>
<accession>A0ACB8F7U1</accession>
<organism evidence="1 2">
    <name type="scientific">Sphaerodactylus townsendi</name>
    <dbReference type="NCBI Taxonomy" id="933632"/>
    <lineage>
        <taxon>Eukaryota</taxon>
        <taxon>Metazoa</taxon>
        <taxon>Chordata</taxon>
        <taxon>Craniata</taxon>
        <taxon>Vertebrata</taxon>
        <taxon>Euteleostomi</taxon>
        <taxon>Lepidosauria</taxon>
        <taxon>Squamata</taxon>
        <taxon>Bifurcata</taxon>
        <taxon>Gekkota</taxon>
        <taxon>Sphaerodactylidae</taxon>
        <taxon>Sphaerodactylus</taxon>
    </lineage>
</organism>
<gene>
    <name evidence="1" type="ORF">K3G42_004130</name>
</gene>
<protein>
    <submittedName>
        <fullName evidence="1">Uncharacterized protein</fullName>
    </submittedName>
</protein>
<keyword evidence="2" id="KW-1185">Reference proteome</keyword>
<dbReference type="Proteomes" id="UP000827872">
    <property type="component" value="Linkage Group LG08"/>
</dbReference>
<evidence type="ECO:0000313" key="2">
    <source>
        <dbReference type="Proteomes" id="UP000827872"/>
    </source>
</evidence>
<name>A0ACB8F7U1_9SAUR</name>
<proteinExistence type="predicted"/>
<evidence type="ECO:0000313" key="1">
    <source>
        <dbReference type="EMBL" id="KAH8001318.1"/>
    </source>
</evidence>
<sequence>MKWPCLHIDQTEPRQDWLMYPVTDDAQRDDSADLDDNQDVFDVPEEISDDSSEPESLPVPAAAAEGEEIPRAEQTGGCACGGQEVRRWGIGSRGPTRLSSSGSGVYSGGAAVAAICGQLGTPAPPALVGW</sequence>
<comment type="caution">
    <text evidence="1">The sequence shown here is derived from an EMBL/GenBank/DDBJ whole genome shotgun (WGS) entry which is preliminary data.</text>
</comment>